<organism evidence="2 3">
    <name type="scientific">Paxillus rubicundulus Ve08.2h10</name>
    <dbReference type="NCBI Taxonomy" id="930991"/>
    <lineage>
        <taxon>Eukaryota</taxon>
        <taxon>Fungi</taxon>
        <taxon>Dikarya</taxon>
        <taxon>Basidiomycota</taxon>
        <taxon>Agaricomycotina</taxon>
        <taxon>Agaricomycetes</taxon>
        <taxon>Agaricomycetidae</taxon>
        <taxon>Boletales</taxon>
        <taxon>Paxilineae</taxon>
        <taxon>Paxillaceae</taxon>
        <taxon>Paxillus</taxon>
    </lineage>
</organism>
<dbReference type="AlphaFoldDB" id="A0A0D0BMN8"/>
<feature type="region of interest" description="Disordered" evidence="1">
    <location>
        <begin position="1"/>
        <end position="24"/>
    </location>
</feature>
<reference evidence="2 3" key="1">
    <citation type="submission" date="2014-04" db="EMBL/GenBank/DDBJ databases">
        <authorList>
            <consortium name="DOE Joint Genome Institute"/>
            <person name="Kuo A."/>
            <person name="Kohler A."/>
            <person name="Jargeat P."/>
            <person name="Nagy L.G."/>
            <person name="Floudas D."/>
            <person name="Copeland A."/>
            <person name="Barry K.W."/>
            <person name="Cichocki N."/>
            <person name="Veneault-Fourrey C."/>
            <person name="LaButti K."/>
            <person name="Lindquist E.A."/>
            <person name="Lipzen A."/>
            <person name="Lundell T."/>
            <person name="Morin E."/>
            <person name="Murat C."/>
            <person name="Sun H."/>
            <person name="Tunlid A."/>
            <person name="Henrissat B."/>
            <person name="Grigoriev I.V."/>
            <person name="Hibbett D.S."/>
            <person name="Martin F."/>
            <person name="Nordberg H.P."/>
            <person name="Cantor M.N."/>
            <person name="Hua S.X."/>
        </authorList>
    </citation>
    <scope>NUCLEOTIDE SEQUENCE [LARGE SCALE GENOMIC DNA]</scope>
    <source>
        <strain evidence="2 3">Ve08.2h10</strain>
    </source>
</reference>
<dbReference type="EMBL" id="KN830346">
    <property type="protein sequence ID" value="KIK72877.1"/>
    <property type="molecule type" value="Genomic_DNA"/>
</dbReference>
<accession>A0A0D0BMN8</accession>
<keyword evidence="3" id="KW-1185">Reference proteome</keyword>
<protein>
    <recommendedName>
        <fullName evidence="4">Myb-like domain-containing protein</fullName>
    </recommendedName>
</protein>
<proteinExistence type="predicted"/>
<dbReference type="InParanoid" id="A0A0D0BMN8"/>
<evidence type="ECO:0008006" key="4">
    <source>
        <dbReference type="Google" id="ProtNLM"/>
    </source>
</evidence>
<sequence length="108" mass="12105">MTPAYNHETWPSETPAAEPAVTMNRKSQRMMWTSNNDAKMLGVLWECKLAGDQSNNSWKKKVWTVVAHALKDSPGGMKNSQKCMDHWGNVSAVTVTMLVVKLYVLTHA</sequence>
<evidence type="ECO:0000313" key="3">
    <source>
        <dbReference type="Proteomes" id="UP000054538"/>
    </source>
</evidence>
<reference evidence="3" key="2">
    <citation type="submission" date="2015-01" db="EMBL/GenBank/DDBJ databases">
        <title>Evolutionary Origins and Diversification of the Mycorrhizal Mutualists.</title>
        <authorList>
            <consortium name="DOE Joint Genome Institute"/>
            <consortium name="Mycorrhizal Genomics Consortium"/>
            <person name="Kohler A."/>
            <person name="Kuo A."/>
            <person name="Nagy L.G."/>
            <person name="Floudas D."/>
            <person name="Copeland A."/>
            <person name="Barry K.W."/>
            <person name="Cichocki N."/>
            <person name="Veneault-Fourrey C."/>
            <person name="LaButti K."/>
            <person name="Lindquist E.A."/>
            <person name="Lipzen A."/>
            <person name="Lundell T."/>
            <person name="Morin E."/>
            <person name="Murat C."/>
            <person name="Riley R."/>
            <person name="Ohm R."/>
            <person name="Sun H."/>
            <person name="Tunlid A."/>
            <person name="Henrissat B."/>
            <person name="Grigoriev I.V."/>
            <person name="Hibbett D.S."/>
            <person name="Martin F."/>
        </authorList>
    </citation>
    <scope>NUCLEOTIDE SEQUENCE [LARGE SCALE GENOMIC DNA]</scope>
    <source>
        <strain evidence="3">Ve08.2h10</strain>
    </source>
</reference>
<evidence type="ECO:0000313" key="2">
    <source>
        <dbReference type="EMBL" id="KIK72877.1"/>
    </source>
</evidence>
<name>A0A0D0BMN8_9AGAM</name>
<dbReference type="HOGENOM" id="CLU_2197783_0_0_1"/>
<gene>
    <name evidence="2" type="ORF">PAXRUDRAFT_21486</name>
</gene>
<dbReference type="Proteomes" id="UP000054538">
    <property type="component" value="Unassembled WGS sequence"/>
</dbReference>
<dbReference type="OrthoDB" id="3255758at2759"/>
<evidence type="ECO:0000256" key="1">
    <source>
        <dbReference type="SAM" id="MobiDB-lite"/>
    </source>
</evidence>